<dbReference type="AlphaFoldDB" id="A0A443Q7A3"/>
<comment type="caution">
    <text evidence="1">The sequence shown here is derived from an EMBL/GenBank/DDBJ whole genome shotgun (WGS) entry which is preliminary data.</text>
</comment>
<reference evidence="1 2" key="1">
    <citation type="journal article" date="2018" name="Gigascience">
        <title>Genomes of trombidid mites reveal novel predicted allergens and laterally-transferred genes associated with secondary metabolism.</title>
        <authorList>
            <person name="Dong X."/>
            <person name="Chaisiri K."/>
            <person name="Xia D."/>
            <person name="Armstrong S.D."/>
            <person name="Fang Y."/>
            <person name="Donnelly M.J."/>
            <person name="Kadowaki T."/>
            <person name="McGarry J.W."/>
            <person name="Darby A.C."/>
            <person name="Makepeace B.L."/>
        </authorList>
    </citation>
    <scope>NUCLEOTIDE SEQUENCE [LARGE SCALE GENOMIC DNA]</scope>
    <source>
        <strain evidence="1">UoL-WK</strain>
    </source>
</reference>
<keyword evidence="1" id="KW-0067">ATP-binding</keyword>
<dbReference type="STRING" id="1965070.A0A443Q7A3"/>
<evidence type="ECO:0000313" key="2">
    <source>
        <dbReference type="Proteomes" id="UP000285301"/>
    </source>
</evidence>
<sequence length="49" mass="5454">MLDINGKCIYEEDPTNVVQYLSKFGLQCPEFYNPAEFIAEVASGDHGAE</sequence>
<accession>A0A443Q7A3</accession>
<evidence type="ECO:0000313" key="1">
    <source>
        <dbReference type="EMBL" id="RWR98924.1"/>
    </source>
</evidence>
<dbReference type="OrthoDB" id="10042850at2759"/>
<proteinExistence type="predicted"/>
<protein>
    <submittedName>
        <fullName evidence="1">ATP-binding cassette sub-family G member 1-like protein</fullName>
    </submittedName>
</protein>
<keyword evidence="2" id="KW-1185">Reference proteome</keyword>
<feature type="non-terminal residue" evidence="1">
    <location>
        <position position="49"/>
    </location>
</feature>
<name>A0A443Q7A3_9ACAR</name>
<keyword evidence="1" id="KW-0547">Nucleotide-binding</keyword>
<dbReference type="GO" id="GO:0005524">
    <property type="term" value="F:ATP binding"/>
    <property type="evidence" value="ECO:0007669"/>
    <property type="project" value="UniProtKB-KW"/>
</dbReference>
<dbReference type="EMBL" id="NCKU01017842">
    <property type="protein sequence ID" value="RWR98924.1"/>
    <property type="molecule type" value="Genomic_DNA"/>
</dbReference>
<organism evidence="1 2">
    <name type="scientific">Dinothrombium tinctorium</name>
    <dbReference type="NCBI Taxonomy" id="1965070"/>
    <lineage>
        <taxon>Eukaryota</taxon>
        <taxon>Metazoa</taxon>
        <taxon>Ecdysozoa</taxon>
        <taxon>Arthropoda</taxon>
        <taxon>Chelicerata</taxon>
        <taxon>Arachnida</taxon>
        <taxon>Acari</taxon>
        <taxon>Acariformes</taxon>
        <taxon>Trombidiformes</taxon>
        <taxon>Prostigmata</taxon>
        <taxon>Anystina</taxon>
        <taxon>Parasitengona</taxon>
        <taxon>Trombidioidea</taxon>
        <taxon>Trombidiidae</taxon>
        <taxon>Dinothrombium</taxon>
    </lineage>
</organism>
<dbReference type="Proteomes" id="UP000285301">
    <property type="component" value="Unassembled WGS sequence"/>
</dbReference>
<gene>
    <name evidence="1" type="ORF">B4U79_11901</name>
</gene>